<reference evidence="1" key="1">
    <citation type="journal article" date="2009" name="Rice">
        <title>De Novo Next Generation Sequencing of Plant Genomes.</title>
        <authorList>
            <person name="Rounsley S."/>
            <person name="Marri P.R."/>
            <person name="Yu Y."/>
            <person name="He R."/>
            <person name="Sisneros N."/>
            <person name="Goicoechea J.L."/>
            <person name="Lee S.J."/>
            <person name="Angelova A."/>
            <person name="Kudrna D."/>
            <person name="Luo M."/>
            <person name="Affourtit J."/>
            <person name="Desany B."/>
            <person name="Knight J."/>
            <person name="Niazi F."/>
            <person name="Egholm M."/>
            <person name="Wing R.A."/>
        </authorList>
    </citation>
    <scope>NUCLEOTIDE SEQUENCE [LARGE SCALE GENOMIC DNA]</scope>
    <source>
        <strain evidence="1">cv. IRGC 105608</strain>
    </source>
</reference>
<dbReference type="AlphaFoldDB" id="A0A0D3F0B0"/>
<dbReference type="Gramene" id="OBART02G02640.1">
    <property type="protein sequence ID" value="OBART02G02640.1"/>
    <property type="gene ID" value="OBART02G02640"/>
</dbReference>
<name>A0A0D3F0B0_9ORYZ</name>
<dbReference type="PaxDb" id="65489-OBART02G02640.1"/>
<dbReference type="HOGENOM" id="CLU_2609795_0_0_1"/>
<accession>A0A0D3F0B0</accession>
<proteinExistence type="predicted"/>
<sequence>MPPPSRASTVMLRRVMSSHGPVFFSLPDAACFAGDDGHDLQLQGIWKNGNHVSELQMKKSKLSDILDKELRKGCGAPSL</sequence>
<dbReference type="EnsemblPlants" id="OBART02G02640.1">
    <property type="protein sequence ID" value="OBART02G02640.1"/>
    <property type="gene ID" value="OBART02G02640"/>
</dbReference>
<protein>
    <submittedName>
        <fullName evidence="1">Uncharacterized protein</fullName>
    </submittedName>
</protein>
<evidence type="ECO:0000313" key="2">
    <source>
        <dbReference type="Proteomes" id="UP000026960"/>
    </source>
</evidence>
<evidence type="ECO:0000313" key="1">
    <source>
        <dbReference type="EnsemblPlants" id="OBART02G02640.1"/>
    </source>
</evidence>
<reference evidence="1" key="2">
    <citation type="submission" date="2015-03" db="UniProtKB">
        <authorList>
            <consortium name="EnsemblPlants"/>
        </authorList>
    </citation>
    <scope>IDENTIFICATION</scope>
</reference>
<dbReference type="Proteomes" id="UP000026960">
    <property type="component" value="Chromosome 2"/>
</dbReference>
<organism evidence="1">
    <name type="scientific">Oryza barthii</name>
    <dbReference type="NCBI Taxonomy" id="65489"/>
    <lineage>
        <taxon>Eukaryota</taxon>
        <taxon>Viridiplantae</taxon>
        <taxon>Streptophyta</taxon>
        <taxon>Embryophyta</taxon>
        <taxon>Tracheophyta</taxon>
        <taxon>Spermatophyta</taxon>
        <taxon>Magnoliopsida</taxon>
        <taxon>Liliopsida</taxon>
        <taxon>Poales</taxon>
        <taxon>Poaceae</taxon>
        <taxon>BOP clade</taxon>
        <taxon>Oryzoideae</taxon>
        <taxon>Oryzeae</taxon>
        <taxon>Oryzinae</taxon>
        <taxon>Oryza</taxon>
    </lineage>
</organism>
<keyword evidence="2" id="KW-1185">Reference proteome</keyword>